<comment type="caution">
    <text evidence="1">The sequence shown here is derived from an EMBL/GenBank/DDBJ whole genome shotgun (WGS) entry which is preliminary data.</text>
</comment>
<dbReference type="STRING" id="1618345.UT18_C0029G0005"/>
<organism evidence="1 2">
    <name type="scientific">candidate division CPR2 bacterium GW2011_GWC2_39_10</name>
    <dbReference type="NCBI Taxonomy" id="1618345"/>
    <lineage>
        <taxon>Bacteria</taxon>
        <taxon>Bacteria division CPR2</taxon>
    </lineage>
</organism>
<proteinExistence type="predicted"/>
<gene>
    <name evidence="1" type="ORF">UT18_C0029G0005</name>
</gene>
<reference evidence="1 2" key="1">
    <citation type="journal article" date="2015" name="Nature">
        <title>rRNA introns, odd ribosomes, and small enigmatic genomes across a large radiation of phyla.</title>
        <authorList>
            <person name="Brown C.T."/>
            <person name="Hug L.A."/>
            <person name="Thomas B.C."/>
            <person name="Sharon I."/>
            <person name="Castelle C.J."/>
            <person name="Singh A."/>
            <person name="Wilkins M.J."/>
            <person name="Williams K.H."/>
            <person name="Banfield J.F."/>
        </authorList>
    </citation>
    <scope>NUCLEOTIDE SEQUENCE [LARGE SCALE GENOMIC DNA]</scope>
</reference>
<evidence type="ECO:0000313" key="2">
    <source>
        <dbReference type="Proteomes" id="UP000034207"/>
    </source>
</evidence>
<dbReference type="GO" id="GO:0016853">
    <property type="term" value="F:isomerase activity"/>
    <property type="evidence" value="ECO:0007669"/>
    <property type="project" value="InterPro"/>
</dbReference>
<dbReference type="Gene3D" id="3.40.1400.10">
    <property type="entry name" value="Sugar-phosphate isomerase, RpiB/LacA/LacB"/>
    <property type="match status" value="1"/>
</dbReference>
<evidence type="ECO:0000313" key="1">
    <source>
        <dbReference type="EMBL" id="KKQ93028.1"/>
    </source>
</evidence>
<dbReference type="Proteomes" id="UP000034207">
    <property type="component" value="Unassembled WGS sequence"/>
</dbReference>
<dbReference type="GO" id="GO:0005975">
    <property type="term" value="P:carbohydrate metabolic process"/>
    <property type="evidence" value="ECO:0007669"/>
    <property type="project" value="InterPro"/>
</dbReference>
<name>A0A0G0LM91_UNCC2</name>
<accession>A0A0G0LM91</accession>
<protein>
    <submittedName>
        <fullName evidence="1">Uncharacterized protein</fullName>
    </submittedName>
</protein>
<dbReference type="EMBL" id="LBVV01000029">
    <property type="protein sequence ID" value="KKQ93028.1"/>
    <property type="molecule type" value="Genomic_DNA"/>
</dbReference>
<sequence>MAARTVDKNYLAITWDHTAVHIIDGLLAHIKGLGIKADLYPPGSNGDDNYADGTKKVCIALVETKYLGLPGPTAGLVIDKFGSANHDLVGKAGLRGCNPEGEESSREITAKNKPEVLCLRSWKEDVEKGLMPTTLEEAIKIFDAWYFTEFLDPTIIAPGKEELYKTRYRAAERVRGEIVDFLNNNRIRRKRAIEIELLIMSRAKLDHED</sequence>
<dbReference type="AlphaFoldDB" id="A0A0G0LM91"/>
<dbReference type="InterPro" id="IPR036569">
    <property type="entry name" value="RpiB_LacA_LacB_sf"/>
</dbReference>